<dbReference type="GO" id="GO:0004674">
    <property type="term" value="F:protein serine/threonine kinase activity"/>
    <property type="evidence" value="ECO:0007669"/>
    <property type="project" value="UniProtKB-KW"/>
</dbReference>
<keyword evidence="5" id="KW-0418">Kinase</keyword>
<evidence type="ECO:0000256" key="3">
    <source>
        <dbReference type="ARBA" id="ARBA00022679"/>
    </source>
</evidence>
<dbReference type="Pfam" id="PF00069">
    <property type="entry name" value="Pkinase"/>
    <property type="match status" value="1"/>
</dbReference>
<keyword evidence="2" id="KW-0723">Serine/threonine-protein kinase</keyword>
<feature type="region of interest" description="Disordered" evidence="9">
    <location>
        <begin position="531"/>
        <end position="604"/>
    </location>
</feature>
<keyword evidence="4" id="KW-0547">Nucleotide-binding</keyword>
<dbReference type="PROSITE" id="PS00108">
    <property type="entry name" value="PROTEIN_KINASE_ST"/>
    <property type="match status" value="1"/>
</dbReference>
<feature type="compositionally biased region" description="Basic and acidic residues" evidence="9">
    <location>
        <begin position="621"/>
        <end position="645"/>
    </location>
</feature>
<dbReference type="PROSITE" id="PS50011">
    <property type="entry name" value="PROTEIN_KINASE_DOM"/>
    <property type="match status" value="1"/>
</dbReference>
<evidence type="ECO:0000256" key="9">
    <source>
        <dbReference type="SAM" id="MobiDB-lite"/>
    </source>
</evidence>
<dbReference type="InterPro" id="IPR050660">
    <property type="entry name" value="NEK_Ser/Thr_kinase"/>
</dbReference>
<dbReference type="InterPro" id="IPR000719">
    <property type="entry name" value="Prot_kinase_dom"/>
</dbReference>
<evidence type="ECO:0000256" key="1">
    <source>
        <dbReference type="ARBA" id="ARBA00012513"/>
    </source>
</evidence>
<keyword evidence="3" id="KW-0808">Transferase</keyword>
<dbReference type="GO" id="GO:0005524">
    <property type="term" value="F:ATP binding"/>
    <property type="evidence" value="ECO:0007669"/>
    <property type="project" value="UniProtKB-KW"/>
</dbReference>
<dbReference type="GO" id="GO:0005634">
    <property type="term" value="C:nucleus"/>
    <property type="evidence" value="ECO:0007669"/>
    <property type="project" value="TreeGrafter"/>
</dbReference>
<protein>
    <recommendedName>
        <fullName evidence="1">non-specific serine/threonine protein kinase</fullName>
        <ecNumber evidence="1">2.7.11.1</ecNumber>
    </recommendedName>
</protein>
<dbReference type="Gene3D" id="1.10.510.10">
    <property type="entry name" value="Transferase(Phosphotransferase) domain 1"/>
    <property type="match status" value="1"/>
</dbReference>
<dbReference type="InterPro" id="IPR011009">
    <property type="entry name" value="Kinase-like_dom_sf"/>
</dbReference>
<comment type="catalytic activity">
    <reaction evidence="8">
        <text>L-seryl-[protein] + ATP = O-phospho-L-seryl-[protein] + ADP + H(+)</text>
        <dbReference type="Rhea" id="RHEA:17989"/>
        <dbReference type="Rhea" id="RHEA-COMP:9863"/>
        <dbReference type="Rhea" id="RHEA-COMP:11604"/>
        <dbReference type="ChEBI" id="CHEBI:15378"/>
        <dbReference type="ChEBI" id="CHEBI:29999"/>
        <dbReference type="ChEBI" id="CHEBI:30616"/>
        <dbReference type="ChEBI" id="CHEBI:83421"/>
        <dbReference type="ChEBI" id="CHEBI:456216"/>
        <dbReference type="EC" id="2.7.11.1"/>
    </reaction>
</comment>
<evidence type="ECO:0000313" key="12">
    <source>
        <dbReference type="Proteomes" id="UP001230188"/>
    </source>
</evidence>
<evidence type="ECO:0000256" key="4">
    <source>
        <dbReference type="ARBA" id="ARBA00022741"/>
    </source>
</evidence>
<dbReference type="EC" id="2.7.11.1" evidence="1"/>
<dbReference type="InterPro" id="IPR008271">
    <property type="entry name" value="Ser/Thr_kinase_AS"/>
</dbReference>
<dbReference type="Proteomes" id="UP001230188">
    <property type="component" value="Unassembled WGS sequence"/>
</dbReference>
<comment type="caution">
    <text evidence="11">The sequence shown here is derived from an EMBL/GenBank/DDBJ whole genome shotgun (WGS) entry which is preliminary data.</text>
</comment>
<comment type="catalytic activity">
    <reaction evidence="7">
        <text>L-threonyl-[protein] + ATP = O-phospho-L-threonyl-[protein] + ADP + H(+)</text>
        <dbReference type="Rhea" id="RHEA:46608"/>
        <dbReference type="Rhea" id="RHEA-COMP:11060"/>
        <dbReference type="Rhea" id="RHEA-COMP:11605"/>
        <dbReference type="ChEBI" id="CHEBI:15378"/>
        <dbReference type="ChEBI" id="CHEBI:30013"/>
        <dbReference type="ChEBI" id="CHEBI:30616"/>
        <dbReference type="ChEBI" id="CHEBI:61977"/>
        <dbReference type="ChEBI" id="CHEBI:456216"/>
        <dbReference type="EC" id="2.7.11.1"/>
    </reaction>
</comment>
<dbReference type="PANTHER" id="PTHR43671:SF98">
    <property type="entry name" value="SERINE_THREONINE-PROTEIN KINASE NEK11"/>
    <property type="match status" value="1"/>
</dbReference>
<dbReference type="SMART" id="SM00220">
    <property type="entry name" value="S_TKc"/>
    <property type="match status" value="1"/>
</dbReference>
<dbReference type="EMBL" id="JAQMWT010000359">
    <property type="protein sequence ID" value="KAJ8603226.1"/>
    <property type="molecule type" value="Genomic_DNA"/>
</dbReference>
<dbReference type="PANTHER" id="PTHR43671">
    <property type="entry name" value="SERINE/THREONINE-PROTEIN KINASE NEK"/>
    <property type="match status" value="1"/>
</dbReference>
<evidence type="ECO:0000256" key="7">
    <source>
        <dbReference type="ARBA" id="ARBA00047899"/>
    </source>
</evidence>
<feature type="compositionally biased region" description="Basic and acidic residues" evidence="9">
    <location>
        <begin position="575"/>
        <end position="603"/>
    </location>
</feature>
<evidence type="ECO:0000313" key="11">
    <source>
        <dbReference type="EMBL" id="KAJ8603226.1"/>
    </source>
</evidence>
<keyword evidence="6" id="KW-0067">ATP-binding</keyword>
<dbReference type="AlphaFoldDB" id="A0AAD7UFN9"/>
<keyword evidence="12" id="KW-1185">Reference proteome</keyword>
<dbReference type="SUPFAM" id="SSF56112">
    <property type="entry name" value="Protein kinase-like (PK-like)"/>
    <property type="match status" value="1"/>
</dbReference>
<organism evidence="11 12">
    <name type="scientific">Chrysophaeum taylorii</name>
    <dbReference type="NCBI Taxonomy" id="2483200"/>
    <lineage>
        <taxon>Eukaryota</taxon>
        <taxon>Sar</taxon>
        <taxon>Stramenopiles</taxon>
        <taxon>Ochrophyta</taxon>
        <taxon>Pelagophyceae</taxon>
        <taxon>Pelagomonadales</taxon>
        <taxon>Pelagomonadaceae</taxon>
        <taxon>Chrysophaeum</taxon>
    </lineage>
</organism>
<evidence type="ECO:0000256" key="8">
    <source>
        <dbReference type="ARBA" id="ARBA00048679"/>
    </source>
</evidence>
<proteinExistence type="predicted"/>
<accession>A0AAD7UFN9</accession>
<evidence type="ECO:0000256" key="2">
    <source>
        <dbReference type="ARBA" id="ARBA00022527"/>
    </source>
</evidence>
<gene>
    <name evidence="11" type="ORF">CTAYLR_003803</name>
</gene>
<name>A0AAD7UFN9_9STRA</name>
<reference evidence="11" key="1">
    <citation type="submission" date="2023-01" db="EMBL/GenBank/DDBJ databases">
        <title>Metagenome sequencing of chrysophaentin producing Chrysophaeum taylorii.</title>
        <authorList>
            <person name="Davison J."/>
            <person name="Bewley C."/>
        </authorList>
    </citation>
    <scope>NUCLEOTIDE SEQUENCE</scope>
    <source>
        <strain evidence="11">NIES-1699</strain>
    </source>
</reference>
<feature type="region of interest" description="Disordered" evidence="9">
    <location>
        <begin position="618"/>
        <end position="665"/>
    </location>
</feature>
<evidence type="ECO:0000256" key="6">
    <source>
        <dbReference type="ARBA" id="ARBA00022840"/>
    </source>
</evidence>
<feature type="compositionally biased region" description="Basic and acidic residues" evidence="9">
    <location>
        <begin position="551"/>
        <end position="566"/>
    </location>
</feature>
<sequence length="747" mass="82882">METASAYLLGKLINDFKDFADARVTADDKSKELRVSMANLYATLLSMQDQRDNLSVHVLESTKVTLDSVLETCREWSGKRLEEALDKRVNELALAKTAANGVVLKSLRRKQNSIFARIEGGNEMIYEFDPPGPDNRQRASLLGQGTLNHPNIVSYVSSFEYGSDFFIITEYVGGGHLGLQIGKSQDVATLRSWACQIFRALEYIHAQGVLHRDLKPENILLDVGNLFIKLCDFGLAAQMRTAGLSSLTGTMNYMSPQKATNNQRYDAADVWGSGCLLGELLTGTPLYVRCPRMSFFNDTPAVMDVCTQSREADGVLGAIVCDLLKTVPTQRPSAAEAANRLEGAVLRVSSACLEFLKNQSRAIGADARRRDGVRGSDGVWGRVRAERVAAIEAERMRAERVAAIEADAERVRAEREAAIEAEAEQMRAERVAAIEADAERMRAEREAAIEAEAEQMRAERTEAAIEAEAEQMRAERAAIEAEAEQMRAEREAAIEADAERMRAERVVALEADAERMRAERVVALEAEAERMRAEREARSRPRPSGCARAGRAIEAETESNGKRIEAEASGCAQNEKQRSRPRPADARRAGRGIEAETRMRAEQEAAIEAEAERCVQNGKRAIREPRREGRPEERRREGRSNKGWEGRSSASAPAGIEAETSGCAKRGAIEAEAEQMRAERMATIEAEAERMRAARVGAIEAEAEQMRAERVAREHQVQRQREGAARRVTSYGDERALLLNRMTWRRV</sequence>
<evidence type="ECO:0000256" key="5">
    <source>
        <dbReference type="ARBA" id="ARBA00022777"/>
    </source>
</evidence>
<feature type="domain" description="Protein kinase" evidence="10">
    <location>
        <begin position="89"/>
        <end position="356"/>
    </location>
</feature>
<evidence type="ECO:0000259" key="10">
    <source>
        <dbReference type="PROSITE" id="PS50011"/>
    </source>
</evidence>